<gene>
    <name evidence="2" type="ORF">OH76DRAFT_1490411</name>
</gene>
<evidence type="ECO:0000256" key="1">
    <source>
        <dbReference type="SAM" id="MobiDB-lite"/>
    </source>
</evidence>
<accession>A0A371CJ38</accession>
<dbReference type="AlphaFoldDB" id="A0A371CJ38"/>
<keyword evidence="3" id="KW-1185">Reference proteome</keyword>
<protein>
    <submittedName>
        <fullName evidence="2">Uncharacterized protein</fullName>
    </submittedName>
</protein>
<reference evidence="2 3" key="1">
    <citation type="journal article" date="2018" name="Biotechnol. Biofuels">
        <title>Integrative visual omics of the white-rot fungus Polyporus brumalis exposes the biotechnological potential of its oxidative enzymes for delignifying raw plant biomass.</title>
        <authorList>
            <person name="Miyauchi S."/>
            <person name="Rancon A."/>
            <person name="Drula E."/>
            <person name="Hage H."/>
            <person name="Chaduli D."/>
            <person name="Favel A."/>
            <person name="Grisel S."/>
            <person name="Henrissat B."/>
            <person name="Herpoel-Gimbert I."/>
            <person name="Ruiz-Duenas F.J."/>
            <person name="Chevret D."/>
            <person name="Hainaut M."/>
            <person name="Lin J."/>
            <person name="Wang M."/>
            <person name="Pangilinan J."/>
            <person name="Lipzen A."/>
            <person name="Lesage-Meessen L."/>
            <person name="Navarro D."/>
            <person name="Riley R."/>
            <person name="Grigoriev I.V."/>
            <person name="Zhou S."/>
            <person name="Raouche S."/>
            <person name="Rosso M.N."/>
        </authorList>
    </citation>
    <scope>NUCLEOTIDE SEQUENCE [LARGE SCALE GENOMIC DNA]</scope>
    <source>
        <strain evidence="2 3">BRFM 1820</strain>
    </source>
</reference>
<dbReference type="EMBL" id="KZ857567">
    <property type="protein sequence ID" value="RDX40299.1"/>
    <property type="molecule type" value="Genomic_DNA"/>
</dbReference>
<dbReference type="OrthoDB" id="2757916at2759"/>
<feature type="compositionally biased region" description="Low complexity" evidence="1">
    <location>
        <begin position="409"/>
        <end position="422"/>
    </location>
</feature>
<feature type="compositionally biased region" description="Basic residues" evidence="1">
    <location>
        <begin position="111"/>
        <end position="122"/>
    </location>
</feature>
<organism evidence="2 3">
    <name type="scientific">Lentinus brumalis</name>
    <dbReference type="NCBI Taxonomy" id="2498619"/>
    <lineage>
        <taxon>Eukaryota</taxon>
        <taxon>Fungi</taxon>
        <taxon>Dikarya</taxon>
        <taxon>Basidiomycota</taxon>
        <taxon>Agaricomycotina</taxon>
        <taxon>Agaricomycetes</taxon>
        <taxon>Polyporales</taxon>
        <taxon>Polyporaceae</taxon>
        <taxon>Lentinus</taxon>
    </lineage>
</organism>
<feature type="region of interest" description="Disordered" evidence="1">
    <location>
        <begin position="1"/>
        <end position="23"/>
    </location>
</feature>
<dbReference type="Proteomes" id="UP000256964">
    <property type="component" value="Unassembled WGS sequence"/>
</dbReference>
<sequence>MPRKVPTKSLPAMGSPNVTTRPPKRAALFDTSRAEARMIKQRLCELEQELEDRDALKSHPEDMRILFESFASVKTEFQPLDGQSWDTPEGRERLARDEAARNRANHLTPARGRRLSSRRSRASIRSSTVTCRGEPTVSRPEPFPTTDVSDLSSDDITLFRPMTPSPPDAEEFDSPSRDLQRTPLPSFHRASTDGDRMVVSLEHPDEDADANATCYAELATPKPLRADDPKSPWLMRIPRHSGRPVSPQKSPSRLPRPTGNPRDRRTPSPVFSKPKSSAARAGSSTAALRTPSKAASERPKIARIKSRTILASSQTANYGPVLTAPPGHGSASRVTSPQKRPAAGLSSTTTRHPGAEPRSVGKLRPVKRETPAHSRVFFPRTEEPGESSVGTNDAGVLPERHRTETIKASSSRTRTFSQSQGSGSRAKAWK</sequence>
<evidence type="ECO:0000313" key="2">
    <source>
        <dbReference type="EMBL" id="RDX40299.1"/>
    </source>
</evidence>
<feature type="compositionally biased region" description="Low complexity" evidence="1">
    <location>
        <begin position="276"/>
        <end position="287"/>
    </location>
</feature>
<name>A0A371CJ38_9APHY</name>
<evidence type="ECO:0000313" key="3">
    <source>
        <dbReference type="Proteomes" id="UP000256964"/>
    </source>
</evidence>
<feature type="compositionally biased region" description="Basic and acidic residues" evidence="1">
    <location>
        <begin position="88"/>
        <end position="101"/>
    </location>
</feature>
<feature type="region of interest" description="Disordered" evidence="1">
    <location>
        <begin position="78"/>
        <end position="430"/>
    </location>
</feature>
<feature type="compositionally biased region" description="Polar residues" evidence="1">
    <location>
        <begin position="146"/>
        <end position="155"/>
    </location>
</feature>
<proteinExistence type="predicted"/>